<dbReference type="RefSeq" id="XP_013344876.1">
    <property type="nucleotide sequence ID" value="XM_013489422.1"/>
</dbReference>
<evidence type="ECO:0000256" key="1">
    <source>
        <dbReference type="SAM" id="MobiDB-lite"/>
    </source>
</evidence>
<feature type="compositionally biased region" description="Basic and acidic residues" evidence="1">
    <location>
        <begin position="82"/>
        <end position="106"/>
    </location>
</feature>
<dbReference type="GeneID" id="25363700"/>
<evidence type="ECO:0000313" key="3">
    <source>
        <dbReference type="Proteomes" id="UP000030641"/>
    </source>
</evidence>
<feature type="region of interest" description="Disordered" evidence="1">
    <location>
        <begin position="16"/>
        <end position="41"/>
    </location>
</feature>
<name>A0A074YJZ3_AURSE</name>
<organism evidence="2 3">
    <name type="scientific">Aureobasidium subglaciale (strain EXF-2481)</name>
    <name type="common">Aureobasidium pullulans var. subglaciale</name>
    <dbReference type="NCBI Taxonomy" id="1043005"/>
    <lineage>
        <taxon>Eukaryota</taxon>
        <taxon>Fungi</taxon>
        <taxon>Dikarya</taxon>
        <taxon>Ascomycota</taxon>
        <taxon>Pezizomycotina</taxon>
        <taxon>Dothideomycetes</taxon>
        <taxon>Dothideomycetidae</taxon>
        <taxon>Dothideales</taxon>
        <taxon>Saccotheciaceae</taxon>
        <taxon>Aureobasidium</taxon>
    </lineage>
</organism>
<sequence length="174" mass="19337">MANKYTLSMLRLLFSGSVKNSRRAGGPDRPEGTKLESIRNTDKILTDEERLEKVNREIERQQDLANPCEGSDNLSDGGDITKSSEKTVLRDLDGVTKPSDVEEVTKSAKSKNIIESVRFSKSGSLAESAELEDFDKVAKFASNLIGVRKRSRLDHEDSEMIEGKKTKAKTESWG</sequence>
<dbReference type="HOGENOM" id="CLU_1539732_0_0_1"/>
<dbReference type="InParanoid" id="A0A074YJZ3"/>
<feature type="compositionally biased region" description="Basic and acidic residues" evidence="1">
    <location>
        <begin position="161"/>
        <end position="174"/>
    </location>
</feature>
<reference evidence="2 3" key="1">
    <citation type="journal article" date="2014" name="BMC Genomics">
        <title>Genome sequencing of four Aureobasidium pullulans varieties: biotechnological potential, stress tolerance, and description of new species.</title>
        <authorList>
            <person name="Gostin Ar C."/>
            <person name="Ohm R.A."/>
            <person name="Kogej T."/>
            <person name="Sonjak S."/>
            <person name="Turk M."/>
            <person name="Zajc J."/>
            <person name="Zalar P."/>
            <person name="Grube M."/>
            <person name="Sun H."/>
            <person name="Han J."/>
            <person name="Sharma A."/>
            <person name="Chiniquy J."/>
            <person name="Ngan C.Y."/>
            <person name="Lipzen A."/>
            <person name="Barry K."/>
            <person name="Grigoriev I.V."/>
            <person name="Gunde-Cimerman N."/>
        </authorList>
    </citation>
    <scope>NUCLEOTIDE SEQUENCE [LARGE SCALE GENOMIC DNA]</scope>
    <source>
        <strain evidence="2 3">EXF-2481</strain>
    </source>
</reference>
<feature type="region of interest" description="Disordered" evidence="1">
    <location>
        <begin position="151"/>
        <end position="174"/>
    </location>
</feature>
<gene>
    <name evidence="2" type="ORF">AUEXF2481DRAFT_28351</name>
</gene>
<dbReference type="Proteomes" id="UP000030641">
    <property type="component" value="Unassembled WGS sequence"/>
</dbReference>
<feature type="compositionally biased region" description="Basic and acidic residues" evidence="1">
    <location>
        <begin position="25"/>
        <end position="41"/>
    </location>
</feature>
<proteinExistence type="predicted"/>
<protein>
    <submittedName>
        <fullName evidence="2">Uncharacterized protein</fullName>
    </submittedName>
</protein>
<feature type="region of interest" description="Disordered" evidence="1">
    <location>
        <begin position="57"/>
        <end position="108"/>
    </location>
</feature>
<dbReference type="EMBL" id="KL584756">
    <property type="protein sequence ID" value="KEQ96399.1"/>
    <property type="molecule type" value="Genomic_DNA"/>
</dbReference>
<dbReference type="AlphaFoldDB" id="A0A074YJZ3"/>
<keyword evidence="3" id="KW-1185">Reference proteome</keyword>
<evidence type="ECO:0000313" key="2">
    <source>
        <dbReference type="EMBL" id="KEQ96399.1"/>
    </source>
</evidence>
<accession>A0A074YJZ3</accession>